<proteinExistence type="predicted"/>
<feature type="transmembrane region" description="Helical" evidence="1">
    <location>
        <begin position="59"/>
        <end position="80"/>
    </location>
</feature>
<accession>A0A6I4VXY3</accession>
<sequence length="132" mass="14882">MFNDSTILHTKSSFKRKLGYGILIFFVICVFFFTLFAAIPLDEEADPNVLSFDPEAAGLIYLSACISIFLSLIGLFIMYVGKLSSKVILIMIVICLFVNGYRILSLHQYNDRCEHVQSSVCVIGKPSFLPLW</sequence>
<dbReference type="EMBL" id="WUUL01000018">
    <property type="protein sequence ID" value="MXQ55723.1"/>
    <property type="molecule type" value="Genomic_DNA"/>
</dbReference>
<dbReference type="RefSeq" id="WP_160803076.1">
    <property type="nucleotide sequence ID" value="NZ_WUUL01000018.1"/>
</dbReference>
<gene>
    <name evidence="2" type="ORF">GSM42_18745</name>
</gene>
<dbReference type="Proteomes" id="UP000430692">
    <property type="component" value="Unassembled WGS sequence"/>
</dbReference>
<evidence type="ECO:0000313" key="3">
    <source>
        <dbReference type="Proteomes" id="UP000430692"/>
    </source>
</evidence>
<keyword evidence="1" id="KW-0812">Transmembrane</keyword>
<evidence type="ECO:0000256" key="1">
    <source>
        <dbReference type="SAM" id="Phobius"/>
    </source>
</evidence>
<keyword evidence="1" id="KW-0472">Membrane</keyword>
<dbReference type="AlphaFoldDB" id="A0A6I4VXY3"/>
<keyword evidence="1" id="KW-1133">Transmembrane helix</keyword>
<comment type="caution">
    <text evidence="2">The sequence shown here is derived from an EMBL/GenBank/DDBJ whole genome shotgun (WGS) entry which is preliminary data.</text>
</comment>
<keyword evidence="3" id="KW-1185">Reference proteome</keyword>
<reference evidence="2 3" key="1">
    <citation type="submission" date="2019-12" db="EMBL/GenBank/DDBJ databases">
        <title>Whole-genome analyses of novel actinobacteria.</title>
        <authorList>
            <person name="Sahin N."/>
            <person name="Saygin H."/>
        </authorList>
    </citation>
    <scope>NUCLEOTIDE SEQUENCE [LARGE SCALE GENOMIC DNA]</scope>
    <source>
        <strain evidence="2 3">KC615</strain>
    </source>
</reference>
<feature type="transmembrane region" description="Helical" evidence="1">
    <location>
        <begin position="87"/>
        <end position="104"/>
    </location>
</feature>
<feature type="transmembrane region" description="Helical" evidence="1">
    <location>
        <begin position="20"/>
        <end position="39"/>
    </location>
</feature>
<organism evidence="2 3">
    <name type="scientific">Shimazuella alba</name>
    <dbReference type="NCBI Taxonomy" id="2690964"/>
    <lineage>
        <taxon>Bacteria</taxon>
        <taxon>Bacillati</taxon>
        <taxon>Bacillota</taxon>
        <taxon>Bacilli</taxon>
        <taxon>Bacillales</taxon>
        <taxon>Thermoactinomycetaceae</taxon>
        <taxon>Shimazuella</taxon>
    </lineage>
</organism>
<protein>
    <submittedName>
        <fullName evidence="2">Uncharacterized protein</fullName>
    </submittedName>
</protein>
<evidence type="ECO:0000313" key="2">
    <source>
        <dbReference type="EMBL" id="MXQ55723.1"/>
    </source>
</evidence>
<name>A0A6I4VXY3_9BACL</name>